<dbReference type="Proteomes" id="UP000245125">
    <property type="component" value="Unassembled WGS sequence"/>
</dbReference>
<accession>A0A2U3QJ85</accession>
<dbReference type="InterPro" id="IPR025961">
    <property type="entry name" value="Metal_resist"/>
</dbReference>
<dbReference type="GO" id="GO:0051082">
    <property type="term" value="F:unfolded protein binding"/>
    <property type="evidence" value="ECO:0007669"/>
    <property type="project" value="TreeGrafter"/>
</dbReference>
<protein>
    <recommendedName>
        <fullName evidence="4">Periplasmic heavy metal sensor</fullName>
    </recommendedName>
</protein>
<dbReference type="PANTHER" id="PTHR38102">
    <property type="entry name" value="PERIPLASMIC CHAPERONE SPY"/>
    <property type="match status" value="1"/>
</dbReference>
<evidence type="ECO:0000313" key="3">
    <source>
        <dbReference type="Proteomes" id="UP000245125"/>
    </source>
</evidence>
<dbReference type="EMBL" id="OUUY01000102">
    <property type="protein sequence ID" value="SPQ01425.1"/>
    <property type="molecule type" value="Genomic_DNA"/>
</dbReference>
<name>A0A2U3QJ85_9BACT</name>
<evidence type="ECO:0000313" key="2">
    <source>
        <dbReference type="EMBL" id="SPQ01425.1"/>
    </source>
</evidence>
<dbReference type="AlphaFoldDB" id="A0A2U3QJ85"/>
<dbReference type="PANTHER" id="PTHR38102:SF1">
    <property type="entry name" value="PERIPLASMIC CHAPERONE SPY"/>
    <property type="match status" value="1"/>
</dbReference>
<dbReference type="InterPro" id="IPR052211">
    <property type="entry name" value="Cpx_auxiliary_protein"/>
</dbReference>
<gene>
    <name evidence="2" type="ORF">NBG4_540009</name>
</gene>
<dbReference type="Pfam" id="PF13801">
    <property type="entry name" value="Metal_resist"/>
    <property type="match status" value="1"/>
</dbReference>
<evidence type="ECO:0000256" key="1">
    <source>
        <dbReference type="SAM" id="Coils"/>
    </source>
</evidence>
<reference evidence="3" key="1">
    <citation type="submission" date="2018-03" db="EMBL/GenBank/DDBJ databases">
        <authorList>
            <person name="Zecchin S."/>
        </authorList>
    </citation>
    <scope>NUCLEOTIDE SEQUENCE [LARGE SCALE GENOMIC DNA]</scope>
</reference>
<keyword evidence="3" id="KW-1185">Reference proteome</keyword>
<dbReference type="Gene3D" id="1.20.120.1490">
    <property type="match status" value="1"/>
</dbReference>
<dbReference type="OrthoDB" id="9799297at2"/>
<organism evidence="2 3">
    <name type="scientific">Candidatus Sulfobium mesophilum</name>
    <dbReference type="NCBI Taxonomy" id="2016548"/>
    <lineage>
        <taxon>Bacteria</taxon>
        <taxon>Pseudomonadati</taxon>
        <taxon>Nitrospirota</taxon>
        <taxon>Nitrospiria</taxon>
        <taxon>Nitrospirales</taxon>
        <taxon>Nitrospiraceae</taxon>
        <taxon>Candidatus Sulfobium</taxon>
    </lineage>
</organism>
<evidence type="ECO:0008006" key="4">
    <source>
        <dbReference type="Google" id="ProtNLM"/>
    </source>
</evidence>
<sequence>MKRSLIICFLAGVMMLVGTVSSYAEMCGSMGRPADYRHEDGMRPMRGIKHPGMGMTGEEHPMWRGLMALGLDEKQKEAIKEIKNKAMKEMIKRKADEHIARIELKELLDEDSVNMKAVEAKLKQMETAKTEMRLSFIRTMEEVKSKLTAEQKKKFKEMPRMGSTMGSTMMGRAVHDGKRIPHHPCETVELR</sequence>
<dbReference type="GO" id="GO:0030288">
    <property type="term" value="C:outer membrane-bounded periplasmic space"/>
    <property type="evidence" value="ECO:0007669"/>
    <property type="project" value="TreeGrafter"/>
</dbReference>
<keyword evidence="1" id="KW-0175">Coiled coil</keyword>
<proteinExistence type="predicted"/>
<feature type="coiled-coil region" evidence="1">
    <location>
        <begin position="108"/>
        <end position="135"/>
    </location>
</feature>